<dbReference type="KEGG" id="sxi:SXIM_52420"/>
<dbReference type="InterPro" id="IPR011611">
    <property type="entry name" value="PfkB_dom"/>
</dbReference>
<dbReference type="HOGENOM" id="CLU_2511430_0_0_11"/>
<sequence>MVVTEAGAGEPLTLPVPTVADAVDATGAGDVLTGTTAARLALGDPLPTAVSLGIGAASLSVTGRGGTGRIPTLTESRAVAPAVRA</sequence>
<dbReference type="SUPFAM" id="SSF53613">
    <property type="entry name" value="Ribokinase-like"/>
    <property type="match status" value="1"/>
</dbReference>
<accession>A0A0F7CQL6</accession>
<dbReference type="GO" id="GO:0016301">
    <property type="term" value="F:kinase activity"/>
    <property type="evidence" value="ECO:0007669"/>
    <property type="project" value="UniProtKB-KW"/>
</dbReference>
<dbReference type="Gene3D" id="3.40.1190.20">
    <property type="match status" value="1"/>
</dbReference>
<protein>
    <submittedName>
        <fullName evidence="2">2-keto-3-deoxygluconate kinase</fullName>
    </submittedName>
</protein>
<name>A0A0F7CQL6_9ACTN</name>
<evidence type="ECO:0000313" key="3">
    <source>
        <dbReference type="Proteomes" id="UP000034034"/>
    </source>
</evidence>
<evidence type="ECO:0000259" key="1">
    <source>
        <dbReference type="Pfam" id="PF00294"/>
    </source>
</evidence>
<dbReference type="Pfam" id="PF00294">
    <property type="entry name" value="PfkB"/>
    <property type="match status" value="1"/>
</dbReference>
<dbReference type="PATRIC" id="fig|408015.6.peg.5306"/>
<dbReference type="STRING" id="408015.SXIM_52420"/>
<keyword evidence="2" id="KW-0808">Transferase</keyword>
<dbReference type="InterPro" id="IPR029056">
    <property type="entry name" value="Ribokinase-like"/>
</dbReference>
<organism evidence="2 3">
    <name type="scientific">Streptomyces xiamenensis</name>
    <dbReference type="NCBI Taxonomy" id="408015"/>
    <lineage>
        <taxon>Bacteria</taxon>
        <taxon>Bacillati</taxon>
        <taxon>Actinomycetota</taxon>
        <taxon>Actinomycetes</taxon>
        <taxon>Kitasatosporales</taxon>
        <taxon>Streptomycetaceae</taxon>
        <taxon>Streptomyces</taxon>
    </lineage>
</organism>
<keyword evidence="2" id="KW-0418">Kinase</keyword>
<evidence type="ECO:0000313" key="2">
    <source>
        <dbReference type="EMBL" id="AKG46626.1"/>
    </source>
</evidence>
<proteinExistence type="predicted"/>
<dbReference type="Proteomes" id="UP000034034">
    <property type="component" value="Chromosome"/>
</dbReference>
<dbReference type="EMBL" id="CP009922">
    <property type="protein sequence ID" value="AKG46626.1"/>
    <property type="molecule type" value="Genomic_DNA"/>
</dbReference>
<keyword evidence="3" id="KW-1185">Reference proteome</keyword>
<reference evidence="2" key="1">
    <citation type="submission" date="2019-08" db="EMBL/GenBank/DDBJ databases">
        <title>Complete genome sequence of a mangrove-derived Streptomyces xiamenensis.</title>
        <authorList>
            <person name="Xu J."/>
        </authorList>
    </citation>
    <scope>NUCLEOTIDE SEQUENCE</scope>
    <source>
        <strain evidence="2">318</strain>
    </source>
</reference>
<gene>
    <name evidence="2" type="ORF">SXIM_52420</name>
</gene>
<feature type="domain" description="Carbohydrate kinase PfkB" evidence="1">
    <location>
        <begin position="15"/>
        <end position="72"/>
    </location>
</feature>
<dbReference type="AlphaFoldDB" id="A0A0F7CQL6"/>